<reference evidence="2" key="1">
    <citation type="submission" date="2020-07" db="EMBL/GenBank/DDBJ databases">
        <title>Complete genome sequencing of Clostridia bacterium strain 12CBH8.</title>
        <authorList>
            <person name="Sakamoto M."/>
            <person name="Murakami T."/>
            <person name="Mori H."/>
        </authorList>
    </citation>
    <scope>NUCLEOTIDE SEQUENCE [LARGE SCALE GENOMIC DNA]</scope>
    <source>
        <strain evidence="2">12CBH8</strain>
    </source>
</reference>
<organism evidence="1 2">
    <name type="scientific">Solibaculum mannosilyticum</name>
    <dbReference type="NCBI Taxonomy" id="2780922"/>
    <lineage>
        <taxon>Bacteria</taxon>
        <taxon>Bacillati</taxon>
        <taxon>Bacillota</taxon>
        <taxon>Clostridia</taxon>
        <taxon>Eubacteriales</taxon>
        <taxon>Oscillospiraceae</taxon>
        <taxon>Solibaculum</taxon>
    </lineage>
</organism>
<dbReference type="AlphaFoldDB" id="A0A7I8D631"/>
<sequence length="32" mass="3370">MGFSLGRGGCGCEEGNSTWILLIIIVILACWG</sequence>
<protein>
    <submittedName>
        <fullName evidence="1">Uncharacterized protein</fullName>
    </submittedName>
</protein>
<name>A0A7I8D631_9FIRM</name>
<keyword evidence="2" id="KW-1185">Reference proteome</keyword>
<gene>
    <name evidence="1" type="ORF">C12CBH8_21240</name>
</gene>
<dbReference type="EMBL" id="AP023321">
    <property type="protein sequence ID" value="BCI61485.1"/>
    <property type="molecule type" value="Genomic_DNA"/>
</dbReference>
<accession>A0A7I8D631</accession>
<dbReference type="PROSITE" id="PS51257">
    <property type="entry name" value="PROKAR_LIPOPROTEIN"/>
    <property type="match status" value="1"/>
</dbReference>
<proteinExistence type="predicted"/>
<evidence type="ECO:0000313" key="1">
    <source>
        <dbReference type="EMBL" id="BCI61485.1"/>
    </source>
</evidence>
<dbReference type="KEGG" id="sman:C12CBH8_21240"/>
<evidence type="ECO:0000313" key="2">
    <source>
        <dbReference type="Proteomes" id="UP000593890"/>
    </source>
</evidence>
<dbReference type="Proteomes" id="UP000593890">
    <property type="component" value="Chromosome"/>
</dbReference>